<sequence>MEYHFGQTFVSTPERDSNFNLTAIGRLDYCESSALDHAATEARKESISPAQLGSRLASAFVCVRTRVSRASRYCEKRRQSRIVLFARLKMKRAQIDTWSTKEQLCLGSSVLRSGNQNWMSVSRSLRAFGEPNRPPDWFSQKSCAVQYATLLENVETPKRKKRGEKGEMQVETPGESIARKLTQERIEELKRLMHEERTTYLQLKEEMALIKSGQLDDKLGTIWQQIEEEKKQKEKEAEQNTQWLKERQEKKLELERVWKPPVPMSSPFRRKYHRTGPRRNSSQSEPSSEADSAMDSPLSEQLNVVEEAAGNTHGELKTARVNTPIPVVPLNPAPTPTSPLLTSLLKSPSPAPSSQASSILHSAITASQRGSSPSINSLLHSSPGVGPPPPTSVSSSLKNLVSSAISSAAEEHLKPQSTSPAAGAPTLSMLLELPPSLPGKPLPELPTVAKPPTAPQHSVVNPPSTPTTTTSTASAGEPRRQPDLHHSRVHHKIETGEHVEVVELKQSTLTSHRDRAPSADVAVGQMPIDTNPAQTANKTLQASPSKVTPQQVLEKTAPHVVGLDVHEVLADMMNNVNTSVVKMNVSNKQDFSSEVAGDLSTPFSKSPSTRESFTSLHQDSNMNSVHTTGYNPSNISQIGNTHIEKLNEIEESLKNIEASVSNNTEEVLTIPNTKANEIESNLVSTVDQGMEGNFGRIEVVGIVQVEVPSVDSVAQVVEIMGEDSQQEMMMLEKDQRDLGTISEQEVLEMIVGTSLTMATNTQDNKGKEILPEKLEENKGLDELTQLKLWMKEDGAFNKIEEKDSGANADTQMVEFKTVEENFEVKNFEKINTNTANGERIVSKEGRSSTNKESDEIQLENLEELLINNEDIELKDNLGNLKESDAKRVKNKKFTKDDQVKSKPYKEDEEKHNEEKINNAKTENKTKNIVEEHKLQQSEEEEANLNVKEKAINTKDENKNISSNDLQKPRHSKNDENTKNVKAEDKTKHSRSEDRDRHGKDEQIVKSIKDEEKVKHSKNEVKSQHSKDGKNKHSKDGGNVKYTKEEERYKHGKDDERYKHGKEDERHKHGKDDERYKHEKEDERYKHGKEDERFKHGKDDERYKHGKEDERYRHGKDDERYKHGKEDERYKSGKEDERYKHGKEDDRYKHGKDDERHKHGKDDERYKHGKEDERYKSGKENERYKHGKEDERYKHGKDDERYKHGKEDERHKYGKDDEKAKHSKDDEKSKYSKENEKSKSLKENEKSKQSKEIEKHKLSKEDEKPKYSKENEKHKLSNVNEKSKQSKEYEKHKLSKEDEKTKHSKENEKIKHLKEDIKIKYAKEDGRSKHSKEEEKYKQLKGEEKKKHLKDGENKSSKMEKLKESDGKKQIKEEESKKQTKQTKLREDIPHKQEHSNKKDEKEFIKKDRSHSETPQKEKDINLDETKKGVAHSKEATELKKDEKDVIRRKESAAKENVKRIHPAKDCKNLQANDKKEEGSSTKDIKVKENEKLKSPSLSPQSKRIKKALSSGSEDSSTDKEQSDGKVIKANERKKISKSLIAENLERSSLENISDFDLIKADSSSKKVLSDSKSEHSKDKHKPSPSHHKPHQKTHNLEDNPETKLESSDGDVKDILRREKDISKKEPKEKDIKKYPKEKVPKMPQDKKVTEEGSESDEPLHRLVVSKNEDENKSLSQIVVEVKQIGSETAEVKMLRPETPVMEDDKMSDVEPPSKSQTKKRVATSTPVDFVPNSPAASVRGIDQGVMSKDFLTTQMLAQSVGEGPVRRETRTMEANKHRDTILGTPGSSSHEEGIDFPHHFKRKRLYTSSETPDRGAKRRKAFTAQVYPKHIVNNQTEPYRINSPSKNNLSNDIPLTTQYYEGLDKLRSILNTGYNIITSSHLIQNLLNITPGITFKRPSNLRNIIVHPKFSDPATNNSPRNKPSDMQYL</sequence>
<feature type="compositionally biased region" description="Low complexity" evidence="2">
    <location>
        <begin position="371"/>
        <end position="384"/>
    </location>
</feature>
<name>A0A7R9FF10_9NEOP</name>
<feature type="compositionally biased region" description="Basic and acidic residues" evidence="2">
    <location>
        <begin position="1789"/>
        <end position="1798"/>
    </location>
</feature>
<evidence type="ECO:0000256" key="1">
    <source>
        <dbReference type="SAM" id="Coils"/>
    </source>
</evidence>
<protein>
    <submittedName>
        <fullName evidence="3">Uncharacterized protein</fullName>
    </submittedName>
</protein>
<feature type="region of interest" description="Disordered" evidence="2">
    <location>
        <begin position="1779"/>
        <end position="1818"/>
    </location>
</feature>
<feature type="region of interest" description="Disordered" evidence="2">
    <location>
        <begin position="1909"/>
        <end position="1929"/>
    </location>
</feature>
<reference evidence="3" key="1">
    <citation type="submission" date="2020-11" db="EMBL/GenBank/DDBJ databases">
        <authorList>
            <person name="Tran Van P."/>
        </authorList>
    </citation>
    <scope>NUCLEOTIDE SEQUENCE</scope>
</reference>
<feature type="compositionally biased region" description="Pro residues" evidence="2">
    <location>
        <begin position="435"/>
        <end position="444"/>
    </location>
</feature>
<feature type="region of interest" description="Disordered" evidence="2">
    <location>
        <begin position="431"/>
        <end position="485"/>
    </location>
</feature>
<dbReference type="GO" id="GO:0035267">
    <property type="term" value="C:NuA4 histone acetyltransferase complex"/>
    <property type="evidence" value="ECO:0007669"/>
    <property type="project" value="TreeGrafter"/>
</dbReference>
<feature type="region of interest" description="Disordered" evidence="2">
    <location>
        <begin position="1690"/>
        <end position="1728"/>
    </location>
</feature>
<evidence type="ECO:0000313" key="3">
    <source>
        <dbReference type="EMBL" id="CAD7452387.1"/>
    </source>
</evidence>
<keyword evidence="1" id="KW-0175">Coiled coil</keyword>
<feature type="compositionally biased region" description="Basic residues" evidence="2">
    <location>
        <begin position="268"/>
        <end position="277"/>
    </location>
</feature>
<gene>
    <name evidence="3" type="ORF">TTEB3V08_LOCUS569</name>
</gene>
<feature type="region of interest" description="Disordered" evidence="2">
    <location>
        <begin position="365"/>
        <end position="398"/>
    </location>
</feature>
<feature type="compositionally biased region" description="Basic and acidic residues" evidence="2">
    <location>
        <begin position="1556"/>
        <end position="1577"/>
    </location>
</feature>
<feature type="compositionally biased region" description="Low complexity" evidence="2">
    <location>
        <begin position="466"/>
        <end position="475"/>
    </location>
</feature>
<dbReference type="EMBL" id="OE000093">
    <property type="protein sequence ID" value="CAD7452387.1"/>
    <property type="molecule type" value="Genomic_DNA"/>
</dbReference>
<accession>A0A7R9FF10</accession>
<dbReference type="PANTHER" id="PTHR15398">
    <property type="entry name" value="BROMODOMAIN-CONTAINING PROTEIN 8"/>
    <property type="match status" value="1"/>
</dbReference>
<feature type="region of interest" description="Disordered" evidence="2">
    <location>
        <begin position="890"/>
        <end position="1672"/>
    </location>
</feature>
<feature type="compositionally biased region" description="Basic and acidic residues" evidence="2">
    <location>
        <begin position="971"/>
        <end position="1493"/>
    </location>
</feature>
<feature type="compositionally biased region" description="Basic and acidic residues" evidence="2">
    <location>
        <begin position="1594"/>
        <end position="1650"/>
    </location>
</feature>
<feature type="compositionally biased region" description="Basic and acidic residues" evidence="2">
    <location>
        <begin position="890"/>
        <end position="936"/>
    </location>
</feature>
<organism evidence="3">
    <name type="scientific">Timema tahoe</name>
    <dbReference type="NCBI Taxonomy" id="61484"/>
    <lineage>
        <taxon>Eukaryota</taxon>
        <taxon>Metazoa</taxon>
        <taxon>Ecdysozoa</taxon>
        <taxon>Arthropoda</taxon>
        <taxon>Hexapoda</taxon>
        <taxon>Insecta</taxon>
        <taxon>Pterygota</taxon>
        <taxon>Neoptera</taxon>
        <taxon>Polyneoptera</taxon>
        <taxon>Phasmatodea</taxon>
        <taxon>Timematodea</taxon>
        <taxon>Timematoidea</taxon>
        <taxon>Timematidae</taxon>
        <taxon>Timema</taxon>
    </lineage>
</organism>
<feature type="compositionally biased region" description="Basic residues" evidence="2">
    <location>
        <begin position="1578"/>
        <end position="1593"/>
    </location>
</feature>
<feature type="compositionally biased region" description="Basic and acidic residues" evidence="2">
    <location>
        <begin position="946"/>
        <end position="958"/>
    </location>
</feature>
<proteinExistence type="predicted"/>
<feature type="compositionally biased region" description="Low complexity" evidence="2">
    <location>
        <begin position="281"/>
        <end position="293"/>
    </location>
</feature>
<dbReference type="PANTHER" id="PTHR15398:SF4">
    <property type="entry name" value="BROMODOMAIN-CONTAINING PROTEIN 8 ISOFORM X1"/>
    <property type="match status" value="1"/>
</dbReference>
<feature type="compositionally biased region" description="Basic and acidic residues" evidence="2">
    <location>
        <begin position="1516"/>
        <end position="1533"/>
    </location>
</feature>
<feature type="region of interest" description="Disordered" evidence="2">
    <location>
        <begin position="262"/>
        <end position="298"/>
    </location>
</feature>
<evidence type="ECO:0000256" key="2">
    <source>
        <dbReference type="SAM" id="MobiDB-lite"/>
    </source>
</evidence>
<feature type="coiled-coil region" evidence="1">
    <location>
        <begin position="179"/>
        <end position="246"/>
    </location>
</feature>